<name>A0A9D9DZ49_9FIRM</name>
<dbReference type="EMBL" id="JADIMX010000038">
    <property type="protein sequence ID" value="MBO8434069.1"/>
    <property type="molecule type" value="Genomic_DNA"/>
</dbReference>
<dbReference type="InterPro" id="IPR013486">
    <property type="entry name" value="SpoIID/LytB"/>
</dbReference>
<evidence type="ECO:0000313" key="4">
    <source>
        <dbReference type="Proteomes" id="UP000823611"/>
    </source>
</evidence>
<organism evidence="3 4">
    <name type="scientific">Candidatus Fimicola merdigallinarum</name>
    <dbReference type="NCBI Taxonomy" id="2840819"/>
    <lineage>
        <taxon>Bacteria</taxon>
        <taxon>Bacillati</taxon>
        <taxon>Bacillota</taxon>
        <taxon>Clostridia</taxon>
        <taxon>Lachnospirales</taxon>
        <taxon>Lachnospiraceae</taxon>
        <taxon>Lachnospiraceae incertae sedis</taxon>
        <taxon>Candidatus Fimicola</taxon>
    </lineage>
</organism>
<dbReference type="GO" id="GO:0030435">
    <property type="term" value="P:sporulation resulting in formation of a cellular spore"/>
    <property type="evidence" value="ECO:0007669"/>
    <property type="project" value="InterPro"/>
</dbReference>
<dbReference type="InterPro" id="IPR013693">
    <property type="entry name" value="SpoIID/LytB_N"/>
</dbReference>
<dbReference type="AlphaFoldDB" id="A0A9D9DZ49"/>
<dbReference type="InterPro" id="IPR051922">
    <property type="entry name" value="Bact_Sporulation_Assoc"/>
</dbReference>
<evidence type="ECO:0000259" key="2">
    <source>
        <dbReference type="Pfam" id="PF08486"/>
    </source>
</evidence>
<dbReference type="Pfam" id="PF08486">
    <property type="entry name" value="SpoIID"/>
    <property type="match status" value="1"/>
</dbReference>
<feature type="transmembrane region" description="Helical" evidence="1">
    <location>
        <begin position="6"/>
        <end position="27"/>
    </location>
</feature>
<evidence type="ECO:0000256" key="1">
    <source>
        <dbReference type="SAM" id="Phobius"/>
    </source>
</evidence>
<keyword evidence="1" id="KW-0812">Transmembrane</keyword>
<sequence length="319" mass="36158">MKKIITLIVITTILISFIIPMFTVFSFSKKDRKKEETSKQEINIEVYNPETETKEETPFEEYIKGVVGAEMPALFNIESLKAQAVCARTYALREIEHMGLTTENLPKPEDIGQAYLSKSELKERWGDNFEEYYKRIEQAVSETSGEIMVYDDEPILAVFHSTSSGYTENSENIWQNPMPYLKSVESSGDTKAPQYEVSKEISYNEIKNMFKNKYPDIVFSEDSLINQIKINSISDAGYITSVTVGNKNLTGLEIRGALSLRSASFTMNDTGNSIIFTTKGYGHGAGMSQYGAEAMANEGYTYKEILQHYYTNIDFKNIN</sequence>
<proteinExistence type="predicted"/>
<protein>
    <submittedName>
        <fullName evidence="3">Stage II sporulation protein D</fullName>
    </submittedName>
</protein>
<dbReference type="GO" id="GO:0030288">
    <property type="term" value="C:outer membrane-bounded periplasmic space"/>
    <property type="evidence" value="ECO:0007669"/>
    <property type="project" value="TreeGrafter"/>
</dbReference>
<dbReference type="InterPro" id="IPR014225">
    <property type="entry name" value="Spore_II_D_firmicutes"/>
</dbReference>
<dbReference type="NCBIfam" id="TIGR02669">
    <property type="entry name" value="SpoIID_LytB"/>
    <property type="match status" value="1"/>
</dbReference>
<dbReference type="Proteomes" id="UP000823611">
    <property type="component" value="Unassembled WGS sequence"/>
</dbReference>
<comment type="caution">
    <text evidence="3">The sequence shown here is derived from an EMBL/GenBank/DDBJ whole genome shotgun (WGS) entry which is preliminary data.</text>
</comment>
<dbReference type="PANTHER" id="PTHR30032">
    <property type="entry name" value="N-ACETYLMURAMOYL-L-ALANINE AMIDASE-RELATED"/>
    <property type="match status" value="1"/>
</dbReference>
<dbReference type="PANTHER" id="PTHR30032:SF4">
    <property type="entry name" value="AMIDASE ENHANCER"/>
    <property type="match status" value="1"/>
</dbReference>
<evidence type="ECO:0000313" key="3">
    <source>
        <dbReference type="EMBL" id="MBO8434069.1"/>
    </source>
</evidence>
<accession>A0A9D9DZ49</accession>
<gene>
    <name evidence="3" type="primary">spoIID</name>
    <name evidence="3" type="ORF">IAC55_01940</name>
</gene>
<reference evidence="3" key="1">
    <citation type="submission" date="2020-10" db="EMBL/GenBank/DDBJ databases">
        <authorList>
            <person name="Gilroy R."/>
        </authorList>
    </citation>
    <scope>NUCLEOTIDE SEQUENCE</scope>
    <source>
        <strain evidence="3">F6-4510</strain>
    </source>
</reference>
<reference evidence="3" key="2">
    <citation type="journal article" date="2021" name="PeerJ">
        <title>Extensive microbial diversity within the chicken gut microbiome revealed by metagenomics and culture.</title>
        <authorList>
            <person name="Gilroy R."/>
            <person name="Ravi A."/>
            <person name="Getino M."/>
            <person name="Pursley I."/>
            <person name="Horton D.L."/>
            <person name="Alikhan N.F."/>
            <person name="Baker D."/>
            <person name="Gharbi K."/>
            <person name="Hall N."/>
            <person name="Watson M."/>
            <person name="Adriaenssens E.M."/>
            <person name="Foster-Nyarko E."/>
            <person name="Jarju S."/>
            <person name="Secka A."/>
            <person name="Antonio M."/>
            <person name="Oren A."/>
            <person name="Chaudhuri R.R."/>
            <person name="La Ragione R."/>
            <person name="Hildebrand F."/>
            <person name="Pallen M.J."/>
        </authorList>
    </citation>
    <scope>NUCLEOTIDE SEQUENCE</scope>
    <source>
        <strain evidence="3">F6-4510</strain>
    </source>
</reference>
<dbReference type="NCBIfam" id="TIGR02870">
    <property type="entry name" value="spore_II_D"/>
    <property type="match status" value="1"/>
</dbReference>
<keyword evidence="1" id="KW-0472">Membrane</keyword>
<keyword evidence="1" id="KW-1133">Transmembrane helix</keyword>
<feature type="domain" description="Sporulation stage II protein D amidase enhancer LytB N-terminal" evidence="2">
    <location>
        <begin position="50"/>
        <end position="150"/>
    </location>
</feature>